<gene>
    <name evidence="2" type="ORF">Tci_363509</name>
</gene>
<evidence type="ECO:0000313" key="2">
    <source>
        <dbReference type="EMBL" id="GEX91534.1"/>
    </source>
</evidence>
<accession>A0A699HD85</accession>
<evidence type="ECO:0000256" key="1">
    <source>
        <dbReference type="SAM" id="Phobius"/>
    </source>
</evidence>
<dbReference type="EMBL" id="BKCJ010138706">
    <property type="protein sequence ID" value="GEX91534.1"/>
    <property type="molecule type" value="Genomic_DNA"/>
</dbReference>
<dbReference type="AlphaFoldDB" id="A0A699HD85"/>
<keyword evidence="1" id="KW-1133">Transmembrane helix</keyword>
<reference evidence="2" key="1">
    <citation type="journal article" date="2019" name="Sci. Rep.">
        <title>Draft genome of Tanacetum cinerariifolium, the natural source of mosquito coil.</title>
        <authorList>
            <person name="Yamashiro T."/>
            <person name="Shiraishi A."/>
            <person name="Satake H."/>
            <person name="Nakayama K."/>
        </authorList>
    </citation>
    <scope>NUCLEOTIDE SEQUENCE</scope>
</reference>
<protein>
    <submittedName>
        <fullName evidence="2">Uncharacterized protein</fullName>
    </submittedName>
</protein>
<organism evidence="2">
    <name type="scientific">Tanacetum cinerariifolium</name>
    <name type="common">Dalmatian daisy</name>
    <name type="synonym">Chrysanthemum cinerariifolium</name>
    <dbReference type="NCBI Taxonomy" id="118510"/>
    <lineage>
        <taxon>Eukaryota</taxon>
        <taxon>Viridiplantae</taxon>
        <taxon>Streptophyta</taxon>
        <taxon>Embryophyta</taxon>
        <taxon>Tracheophyta</taxon>
        <taxon>Spermatophyta</taxon>
        <taxon>Magnoliopsida</taxon>
        <taxon>eudicotyledons</taxon>
        <taxon>Gunneridae</taxon>
        <taxon>Pentapetalae</taxon>
        <taxon>asterids</taxon>
        <taxon>campanulids</taxon>
        <taxon>Asterales</taxon>
        <taxon>Asteraceae</taxon>
        <taxon>Asteroideae</taxon>
        <taxon>Anthemideae</taxon>
        <taxon>Anthemidinae</taxon>
        <taxon>Tanacetum</taxon>
    </lineage>
</organism>
<keyword evidence="1" id="KW-0812">Transmembrane</keyword>
<keyword evidence="1" id="KW-0472">Membrane</keyword>
<proteinExistence type="predicted"/>
<sequence>MTHLVASLTLDSAKTLCEADCILYTKESFHVVIVVATIGVVFVVMIIRAVVVVIVGVFAMVAACASRAAATLSPISYLMAA</sequence>
<comment type="caution">
    <text evidence="2">The sequence shown here is derived from an EMBL/GenBank/DDBJ whole genome shotgun (WGS) entry which is preliminary data.</text>
</comment>
<feature type="transmembrane region" description="Helical" evidence="1">
    <location>
        <begin position="29"/>
        <end position="62"/>
    </location>
</feature>
<name>A0A699HD85_TANCI</name>